<dbReference type="Proteomes" id="UP000743370">
    <property type="component" value="Unassembled WGS sequence"/>
</dbReference>
<dbReference type="InterPro" id="IPR050748">
    <property type="entry name" value="Glycosyltrans_8_dom-fam"/>
</dbReference>
<evidence type="ECO:0000313" key="4">
    <source>
        <dbReference type="EMBL" id="KAG2408540.1"/>
    </source>
</evidence>
<reference evidence="4 5" key="1">
    <citation type="submission" date="2020-05" db="EMBL/GenBank/DDBJ databases">
        <title>Vigna angularis (adzuki bean) Var. LongXiaoDou No. 4 denovo assembly.</title>
        <authorList>
            <person name="Xiang H."/>
        </authorList>
    </citation>
    <scope>NUCLEOTIDE SEQUENCE [LARGE SCALE GENOMIC DNA]</scope>
    <source>
        <tissue evidence="4">Leaf</tissue>
    </source>
</reference>
<evidence type="ECO:0000256" key="1">
    <source>
        <dbReference type="ARBA" id="ARBA00004877"/>
    </source>
</evidence>
<evidence type="ECO:0000256" key="3">
    <source>
        <dbReference type="ARBA" id="ARBA00022679"/>
    </source>
</evidence>
<dbReference type="Gene3D" id="3.90.550.10">
    <property type="entry name" value="Spore Coat Polysaccharide Biosynthesis Protein SpsA, Chain A"/>
    <property type="match status" value="1"/>
</dbReference>
<accession>A0A8T0L6N0</accession>
<dbReference type="GO" id="GO:0016757">
    <property type="term" value="F:glycosyltransferase activity"/>
    <property type="evidence" value="ECO:0007669"/>
    <property type="project" value="UniProtKB-KW"/>
</dbReference>
<dbReference type="InterPro" id="IPR029044">
    <property type="entry name" value="Nucleotide-diphossugar_trans"/>
</dbReference>
<dbReference type="PANTHER" id="PTHR13778">
    <property type="entry name" value="GLYCOSYLTRANSFERASE 8 DOMAIN-CONTAINING PROTEIN"/>
    <property type="match status" value="1"/>
</dbReference>
<sequence length="72" mass="8464">MTLDSNYLHGIMAAVLSMLQHSTCPKNLSFHFLSTNDDTRELFSSIKSTFPYLNMKIYRFHSSRVRDKIYRS</sequence>
<dbReference type="AlphaFoldDB" id="A0A8T0L6N0"/>
<keyword evidence="3" id="KW-0808">Transferase</keyword>
<keyword evidence="2" id="KW-0328">Glycosyltransferase</keyword>
<protein>
    <submittedName>
        <fullName evidence="4">Galacturonosyltransferase-like 4</fullName>
    </submittedName>
</protein>
<evidence type="ECO:0000313" key="5">
    <source>
        <dbReference type="Proteomes" id="UP000743370"/>
    </source>
</evidence>
<organism evidence="4 5">
    <name type="scientific">Phaseolus angularis</name>
    <name type="common">Azuki bean</name>
    <name type="synonym">Vigna angularis</name>
    <dbReference type="NCBI Taxonomy" id="3914"/>
    <lineage>
        <taxon>Eukaryota</taxon>
        <taxon>Viridiplantae</taxon>
        <taxon>Streptophyta</taxon>
        <taxon>Embryophyta</taxon>
        <taxon>Tracheophyta</taxon>
        <taxon>Spermatophyta</taxon>
        <taxon>Magnoliopsida</taxon>
        <taxon>eudicotyledons</taxon>
        <taxon>Gunneridae</taxon>
        <taxon>Pentapetalae</taxon>
        <taxon>rosids</taxon>
        <taxon>fabids</taxon>
        <taxon>Fabales</taxon>
        <taxon>Fabaceae</taxon>
        <taxon>Papilionoideae</taxon>
        <taxon>50 kb inversion clade</taxon>
        <taxon>NPAAA clade</taxon>
        <taxon>indigoferoid/millettioid clade</taxon>
        <taxon>Phaseoleae</taxon>
        <taxon>Vigna</taxon>
    </lineage>
</organism>
<gene>
    <name evidence="4" type="ORF">HKW66_Vig0033620</name>
</gene>
<comment type="pathway">
    <text evidence="1">Glycan metabolism; pectin biosynthesis.</text>
</comment>
<evidence type="ECO:0000256" key="2">
    <source>
        <dbReference type="ARBA" id="ARBA00022676"/>
    </source>
</evidence>
<comment type="caution">
    <text evidence="4">The sequence shown here is derived from an EMBL/GenBank/DDBJ whole genome shotgun (WGS) entry which is preliminary data.</text>
</comment>
<dbReference type="EMBL" id="JABFOF010000001">
    <property type="protein sequence ID" value="KAG2408540.1"/>
    <property type="molecule type" value="Genomic_DNA"/>
</dbReference>
<proteinExistence type="predicted"/>
<dbReference type="GO" id="GO:0005794">
    <property type="term" value="C:Golgi apparatus"/>
    <property type="evidence" value="ECO:0007669"/>
    <property type="project" value="TreeGrafter"/>
</dbReference>
<dbReference type="SUPFAM" id="SSF53448">
    <property type="entry name" value="Nucleotide-diphospho-sugar transferases"/>
    <property type="match status" value="1"/>
</dbReference>
<name>A0A8T0L6N0_PHAAN</name>
<dbReference type="PANTHER" id="PTHR13778:SF54">
    <property type="entry name" value="GALACTURONOSYLTRANSFERASE-LIKE 4-RELATED"/>
    <property type="match status" value="1"/>
</dbReference>